<keyword evidence="6 7" id="KW-0067">ATP-binding</keyword>
<reference evidence="11 12" key="1">
    <citation type="submission" date="2024-04" db="EMBL/GenBank/DDBJ databases">
        <title>Phyllosticta paracitricarpa is synonymous to the EU quarantine fungus P. citricarpa based on phylogenomic analyses.</title>
        <authorList>
            <consortium name="Lawrence Berkeley National Laboratory"/>
            <person name="Van ingen-buijs V.A."/>
            <person name="Van westerhoven A.C."/>
            <person name="Haridas S."/>
            <person name="Skiadas P."/>
            <person name="Martin F."/>
            <person name="Groenewald J.Z."/>
            <person name="Crous P.W."/>
            <person name="Seidl M.F."/>
        </authorList>
    </citation>
    <scope>NUCLEOTIDE SEQUENCE [LARGE SCALE GENOMIC DNA]</scope>
    <source>
        <strain evidence="11 12">CPC 17464</strain>
    </source>
</reference>
<keyword evidence="3" id="KW-0808">Transferase</keyword>
<feature type="compositionally biased region" description="Polar residues" evidence="8">
    <location>
        <begin position="944"/>
        <end position="959"/>
    </location>
</feature>
<dbReference type="Gene3D" id="2.60.200.20">
    <property type="match status" value="2"/>
</dbReference>
<dbReference type="Proteomes" id="UP001360953">
    <property type="component" value="Unassembled WGS sequence"/>
</dbReference>
<feature type="compositionally biased region" description="Polar residues" evidence="8">
    <location>
        <begin position="805"/>
        <end position="849"/>
    </location>
</feature>
<comment type="caution">
    <text evidence="11">The sequence shown here is derived from an EMBL/GenBank/DDBJ whole genome shotgun (WGS) entry which is preliminary data.</text>
</comment>
<evidence type="ECO:0000256" key="2">
    <source>
        <dbReference type="ARBA" id="ARBA00022527"/>
    </source>
</evidence>
<feature type="region of interest" description="Disordered" evidence="8">
    <location>
        <begin position="1"/>
        <end position="46"/>
    </location>
</feature>
<dbReference type="PROSITE" id="PS00108">
    <property type="entry name" value="PROTEIN_KINASE_ST"/>
    <property type="match status" value="1"/>
</dbReference>
<dbReference type="SMART" id="SM00240">
    <property type="entry name" value="FHA"/>
    <property type="match status" value="2"/>
</dbReference>
<feature type="compositionally biased region" description="Low complexity" evidence="8">
    <location>
        <begin position="773"/>
        <end position="795"/>
    </location>
</feature>
<dbReference type="SMART" id="SM00220">
    <property type="entry name" value="S_TKc"/>
    <property type="match status" value="1"/>
</dbReference>
<evidence type="ECO:0008006" key="13">
    <source>
        <dbReference type="Google" id="ProtNLM"/>
    </source>
</evidence>
<name>A0ABR1M5E2_9PEZI</name>
<comment type="similarity">
    <text evidence="1">Belongs to the protein kinase superfamily. CAMK Ser/Thr protein kinase family. CHEK2 subfamily.</text>
</comment>
<dbReference type="PANTHER" id="PTHR24350">
    <property type="entry name" value="SERINE/THREONINE-PROTEIN KINASE IAL-RELATED"/>
    <property type="match status" value="1"/>
</dbReference>
<dbReference type="Pfam" id="PF00069">
    <property type="entry name" value="Pkinase"/>
    <property type="match status" value="1"/>
</dbReference>
<evidence type="ECO:0000256" key="1">
    <source>
        <dbReference type="ARBA" id="ARBA00005575"/>
    </source>
</evidence>
<dbReference type="GeneID" id="92032186"/>
<evidence type="ECO:0000256" key="6">
    <source>
        <dbReference type="ARBA" id="ARBA00022840"/>
    </source>
</evidence>
<dbReference type="InterPro" id="IPR000253">
    <property type="entry name" value="FHA_dom"/>
</dbReference>
<feature type="compositionally biased region" description="Polar residues" evidence="8">
    <location>
        <begin position="856"/>
        <end position="868"/>
    </location>
</feature>
<feature type="region of interest" description="Disordered" evidence="8">
    <location>
        <begin position="724"/>
        <end position="871"/>
    </location>
</feature>
<feature type="compositionally biased region" description="Acidic residues" evidence="8">
    <location>
        <begin position="639"/>
        <end position="656"/>
    </location>
</feature>
<evidence type="ECO:0000259" key="10">
    <source>
        <dbReference type="PROSITE" id="PS50011"/>
    </source>
</evidence>
<dbReference type="Gene3D" id="1.10.510.10">
    <property type="entry name" value="Transferase(Phosphotransferase) domain 1"/>
    <property type="match status" value="1"/>
</dbReference>
<keyword evidence="2" id="KW-0723">Serine/threonine-protein kinase</keyword>
<sequence>MLSPNWLQPEAAGNAFLDPATEQLPSDEQQTQPLTQPLLDPRRLGQDTFGLDEEDVSDVFCILTPAAPAAFHIVKFAAEHSPQHVLQTSVTPDSSITKADPTQPDEEAETFILDSSGFISDLALRFSAQLKFPHRQFVFGRNVEKSDIILQAGPEVSKRVSNSHFRIYINEWGVLMLEDLSTNGTMVDDKLLKSKTKVRESPVTTMLTSGSVISILSPKDEECIRFHVRIPPKDGYQEQWQRRMQSYLLNVKIAKERFLSETGTDRHGDNTGVNAAARGGPVVPIMSGAQAYGMRWNGKPDYNVVDQLGKGAFATVYKLATVMNGEVFAAKELEKKRFIKNGQMDKKLDNEMRIMQDLSHPNIVQYIDCVDKGNFLYIIMEYVPYGNLSEWLGRHELLPEPAAQRVACQIFSSLAYLHARKITHRDIKPDNILIASEQPFNVKLSDFGLSKVVSNNDTFLKTFCGTLLYCAPEVFPHYDGNSKGQKRRKPGESKKTYHSYSQSVDIWSFGAVLWSALCSHPPFEGVMDNTGKGMFNKIMSTDLDTTPLRKCGVSPEAIDLLTSMLNTDPAERPTEMECLHHPWLVNLARQIVPDVVKPDLQAIPEEEEEEEEEAYYQVSEDKFSQLSLSDRKAGYGVPEDSDDEEDDEEESEPEELLEIHKSKRIKHDKFHPRYQYRGAPEFDSSPEVSYASQRSAANGGSYTFSQRAPAAKSRLFGEIGQSALQGSGALDRQIHQAGSPEDESGFSGQDGTDSKSPRPNQFTKGFNTLSMANLTTPKKNSNSSSASDSLLGTESMVRDLHMDSPRSSNSPEGDQNEPTTPRTPEASQQHSLQASDTPTPRVGPTQNHSVLKDSSRPSQEATPKQKNGFSREIKLPLLPSFFWRPDDESTHNNEYSSKVSGIDFDRGPVYAPPKLLSLPSTSVPSDTSEDDTDSGSKRRGSEEAPNTTAGALESYSSTDGEFRRPKPRLGNLTTTPDSFFHIVLRLETDCVTWGRLKDCSIVYPDSADTRIPKNAFTIWHHVSGEPDAIKNNKDWTKLPGLEVLIHTNSRSGIRVNGVKLEPPQPGGSYQFGKLYTGDVITVYQRKHEVLSFICEFFHGESAKRRPVDQAFHAETSKTKAPFEIRQSLRV</sequence>
<feature type="compositionally biased region" description="Low complexity" evidence="8">
    <location>
        <begin position="29"/>
        <end position="39"/>
    </location>
</feature>
<dbReference type="PROSITE" id="PS50011">
    <property type="entry name" value="PROTEIN_KINASE_DOM"/>
    <property type="match status" value="1"/>
</dbReference>
<evidence type="ECO:0000256" key="5">
    <source>
        <dbReference type="ARBA" id="ARBA00022777"/>
    </source>
</evidence>
<accession>A0ABR1M5E2</accession>
<dbReference type="Pfam" id="PF00498">
    <property type="entry name" value="FHA"/>
    <property type="match status" value="1"/>
</dbReference>
<dbReference type="InterPro" id="IPR011009">
    <property type="entry name" value="Kinase-like_dom_sf"/>
</dbReference>
<gene>
    <name evidence="11" type="ORF">J3D65DRAFT_614996</name>
</gene>
<dbReference type="PROSITE" id="PS50006">
    <property type="entry name" value="FHA_DOMAIN"/>
    <property type="match status" value="1"/>
</dbReference>
<evidence type="ECO:0000313" key="12">
    <source>
        <dbReference type="Proteomes" id="UP001360953"/>
    </source>
</evidence>
<feature type="compositionally biased region" description="Polar residues" evidence="8">
    <location>
        <begin position="757"/>
        <end position="772"/>
    </location>
</feature>
<feature type="domain" description="Protein kinase" evidence="10">
    <location>
        <begin position="302"/>
        <end position="584"/>
    </location>
</feature>
<keyword evidence="5" id="KW-0418">Kinase</keyword>
<feature type="domain" description="FHA" evidence="9">
    <location>
        <begin position="137"/>
        <end position="192"/>
    </location>
</feature>
<dbReference type="EMBL" id="JBBPEH010000002">
    <property type="protein sequence ID" value="KAK7542803.1"/>
    <property type="molecule type" value="Genomic_DNA"/>
</dbReference>
<dbReference type="InterPro" id="IPR000719">
    <property type="entry name" value="Prot_kinase_dom"/>
</dbReference>
<keyword evidence="12" id="KW-1185">Reference proteome</keyword>
<dbReference type="RefSeq" id="XP_066659096.1">
    <property type="nucleotide sequence ID" value="XM_066799280.1"/>
</dbReference>
<feature type="region of interest" description="Disordered" evidence="8">
    <location>
        <begin position="627"/>
        <end position="663"/>
    </location>
</feature>
<evidence type="ECO:0000256" key="7">
    <source>
        <dbReference type="PROSITE-ProRule" id="PRU10141"/>
    </source>
</evidence>
<protein>
    <recommendedName>
        <fullName evidence="13">Pkinase-domain-containing protein</fullName>
    </recommendedName>
</protein>
<dbReference type="InterPro" id="IPR030616">
    <property type="entry name" value="Aur-like"/>
</dbReference>
<evidence type="ECO:0000313" key="11">
    <source>
        <dbReference type="EMBL" id="KAK7542803.1"/>
    </source>
</evidence>
<evidence type="ECO:0000256" key="3">
    <source>
        <dbReference type="ARBA" id="ARBA00022679"/>
    </source>
</evidence>
<feature type="region of interest" description="Disordered" evidence="8">
    <location>
        <begin position="910"/>
        <end position="970"/>
    </location>
</feature>
<dbReference type="InterPro" id="IPR008271">
    <property type="entry name" value="Ser/Thr_kinase_AS"/>
</dbReference>
<evidence type="ECO:0000256" key="4">
    <source>
        <dbReference type="ARBA" id="ARBA00022741"/>
    </source>
</evidence>
<dbReference type="InterPro" id="IPR017441">
    <property type="entry name" value="Protein_kinase_ATP_BS"/>
</dbReference>
<dbReference type="InterPro" id="IPR008984">
    <property type="entry name" value="SMAD_FHA_dom_sf"/>
</dbReference>
<dbReference type="CDD" id="cd00060">
    <property type="entry name" value="FHA"/>
    <property type="match status" value="1"/>
</dbReference>
<feature type="binding site" evidence="7">
    <location>
        <position position="331"/>
    </location>
    <ligand>
        <name>ATP</name>
        <dbReference type="ChEBI" id="CHEBI:30616"/>
    </ligand>
</feature>
<evidence type="ECO:0000259" key="9">
    <source>
        <dbReference type="PROSITE" id="PS50006"/>
    </source>
</evidence>
<organism evidence="11 12">
    <name type="scientific">Phyllosticta citribraziliensis</name>
    <dbReference type="NCBI Taxonomy" id="989973"/>
    <lineage>
        <taxon>Eukaryota</taxon>
        <taxon>Fungi</taxon>
        <taxon>Dikarya</taxon>
        <taxon>Ascomycota</taxon>
        <taxon>Pezizomycotina</taxon>
        <taxon>Dothideomycetes</taxon>
        <taxon>Dothideomycetes incertae sedis</taxon>
        <taxon>Botryosphaeriales</taxon>
        <taxon>Phyllostictaceae</taxon>
        <taxon>Phyllosticta</taxon>
    </lineage>
</organism>
<dbReference type="SUPFAM" id="SSF49879">
    <property type="entry name" value="SMAD/FHA domain"/>
    <property type="match status" value="2"/>
</dbReference>
<evidence type="ECO:0000256" key="8">
    <source>
        <dbReference type="SAM" id="MobiDB-lite"/>
    </source>
</evidence>
<keyword evidence="4 7" id="KW-0547">Nucleotide-binding</keyword>
<dbReference type="SUPFAM" id="SSF56112">
    <property type="entry name" value="Protein kinase-like (PK-like)"/>
    <property type="match status" value="1"/>
</dbReference>
<dbReference type="PROSITE" id="PS00107">
    <property type="entry name" value="PROTEIN_KINASE_ATP"/>
    <property type="match status" value="1"/>
</dbReference>
<proteinExistence type="inferred from homology"/>